<dbReference type="InterPro" id="IPR029058">
    <property type="entry name" value="AB_hydrolase_fold"/>
</dbReference>
<evidence type="ECO:0000256" key="1">
    <source>
        <dbReference type="SAM" id="SignalP"/>
    </source>
</evidence>
<dbReference type="SUPFAM" id="SSF53474">
    <property type="entry name" value="alpha/beta-Hydrolases"/>
    <property type="match status" value="1"/>
</dbReference>
<sequence>MFIFVWMLMLAACATPAQRIDVTAERFGMTKRLIEGLNFRHVTYAKPQSTTTKTLHIYLDGDGSPWLRGRYIASDPTPRNPLVLGLASLDTEADVVYLGRPCYLGLHDEPMCNERLWTSARYSAAVVRSMAAAAQAMIAERGASSVSLIGYSGGGSLAMLMLAHMVSVDEVITVAANLDTDGWAKHHGYLPLNESLNPMLSHYPRHIRYRHFAGENDENVPSHQTRAFIARHGGELVLVPNFNHRCCWRDRWPDFVK</sequence>
<dbReference type="EMBL" id="JACHHW010000004">
    <property type="protein sequence ID" value="MBB5187384.1"/>
    <property type="molecule type" value="Genomic_DNA"/>
</dbReference>
<reference evidence="2 3" key="1">
    <citation type="submission" date="2020-08" db="EMBL/GenBank/DDBJ databases">
        <title>Genomic Encyclopedia of Type Strains, Phase IV (KMG-IV): sequencing the most valuable type-strain genomes for metagenomic binning, comparative biology and taxonomic classification.</title>
        <authorList>
            <person name="Goeker M."/>
        </authorList>
    </citation>
    <scope>NUCLEOTIDE SEQUENCE [LARGE SCALE GENOMIC DNA]</scope>
    <source>
        <strain evidence="2 3">DSM 25701</strain>
    </source>
</reference>
<dbReference type="AlphaFoldDB" id="A0A840R4B2"/>
<gene>
    <name evidence="2" type="ORF">HNQ57_001653</name>
</gene>
<name>A0A840R4B2_9GAMM</name>
<comment type="caution">
    <text evidence="2">The sequence shown here is derived from an EMBL/GenBank/DDBJ whole genome shotgun (WGS) entry which is preliminary data.</text>
</comment>
<keyword evidence="3" id="KW-1185">Reference proteome</keyword>
<evidence type="ECO:0008006" key="4">
    <source>
        <dbReference type="Google" id="ProtNLM"/>
    </source>
</evidence>
<dbReference type="RefSeq" id="WP_184462250.1">
    <property type="nucleotide sequence ID" value="NZ_JACHHW010000004.1"/>
</dbReference>
<organism evidence="2 3">
    <name type="scientific">Zhongshania antarctica</name>
    <dbReference type="NCBI Taxonomy" id="641702"/>
    <lineage>
        <taxon>Bacteria</taxon>
        <taxon>Pseudomonadati</taxon>
        <taxon>Pseudomonadota</taxon>
        <taxon>Gammaproteobacteria</taxon>
        <taxon>Cellvibrionales</taxon>
        <taxon>Spongiibacteraceae</taxon>
        <taxon>Zhongshania</taxon>
    </lineage>
</organism>
<evidence type="ECO:0000313" key="3">
    <source>
        <dbReference type="Proteomes" id="UP000536640"/>
    </source>
</evidence>
<feature type="signal peptide" evidence="1">
    <location>
        <begin position="1"/>
        <end position="19"/>
    </location>
</feature>
<proteinExistence type="predicted"/>
<accession>A0A840R4B2</accession>
<keyword evidence="1" id="KW-0732">Signal</keyword>
<feature type="chain" id="PRO_5032536789" description="Alpha/beta hydrolase" evidence="1">
    <location>
        <begin position="20"/>
        <end position="257"/>
    </location>
</feature>
<dbReference type="Proteomes" id="UP000536640">
    <property type="component" value="Unassembled WGS sequence"/>
</dbReference>
<dbReference type="Gene3D" id="3.40.50.1820">
    <property type="entry name" value="alpha/beta hydrolase"/>
    <property type="match status" value="1"/>
</dbReference>
<protein>
    <recommendedName>
        <fullName evidence="4">Alpha/beta hydrolase</fullName>
    </recommendedName>
</protein>
<evidence type="ECO:0000313" key="2">
    <source>
        <dbReference type="EMBL" id="MBB5187384.1"/>
    </source>
</evidence>